<dbReference type="SUPFAM" id="SSF54106">
    <property type="entry name" value="LysM domain"/>
    <property type="match status" value="1"/>
</dbReference>
<keyword evidence="4" id="KW-0677">Repeat</keyword>
<dbReference type="SUPFAM" id="SSF54001">
    <property type="entry name" value="Cysteine proteinases"/>
    <property type="match status" value="1"/>
</dbReference>
<dbReference type="Gene3D" id="3.10.350.10">
    <property type="entry name" value="LysM domain"/>
    <property type="match status" value="1"/>
</dbReference>
<dbReference type="GO" id="GO:0008234">
    <property type="term" value="F:cysteine-type peptidase activity"/>
    <property type="evidence" value="ECO:0007669"/>
    <property type="project" value="UniProtKB-KW"/>
</dbReference>
<reference evidence="9 10" key="1">
    <citation type="submission" date="2017-03" db="EMBL/GenBank/DDBJ databases">
        <title>The whole genome sequencing and assembly of Lysinibacillus sphaericus DSM 28T strain.</title>
        <authorList>
            <person name="Lee Y.-J."/>
            <person name="Yi H."/>
            <person name="Bahn Y.-S."/>
            <person name="Kim J.F."/>
            <person name="Lee D.-W."/>
        </authorList>
    </citation>
    <scope>NUCLEOTIDE SEQUENCE [LARGE SCALE GENOMIC DNA]</scope>
    <source>
        <strain evidence="9 10">DSM 28</strain>
    </source>
</reference>
<accession>A0A2S0K1Y5</accession>
<gene>
    <name evidence="9" type="ORF">LS41612_14530</name>
</gene>
<dbReference type="InterPro" id="IPR051202">
    <property type="entry name" value="Peptidase_C40"/>
</dbReference>
<evidence type="ECO:0000256" key="4">
    <source>
        <dbReference type="ARBA" id="ARBA00022737"/>
    </source>
</evidence>
<dbReference type="AlphaFoldDB" id="A0A2S0K1Y5"/>
<dbReference type="PROSITE" id="PS51935">
    <property type="entry name" value="NLPC_P60"/>
    <property type="match status" value="1"/>
</dbReference>
<organism evidence="9 10">
    <name type="scientific">Lysinibacillus sphaericus</name>
    <name type="common">Bacillus sphaericus</name>
    <dbReference type="NCBI Taxonomy" id="1421"/>
    <lineage>
        <taxon>Bacteria</taxon>
        <taxon>Bacillati</taxon>
        <taxon>Bacillota</taxon>
        <taxon>Bacilli</taxon>
        <taxon>Bacillales</taxon>
        <taxon>Bacillaceae</taxon>
        <taxon>Lysinibacillus</taxon>
    </lineage>
</organism>
<evidence type="ECO:0000256" key="5">
    <source>
        <dbReference type="ARBA" id="ARBA00022801"/>
    </source>
</evidence>
<proteinExistence type="inferred from homology"/>
<dbReference type="Pfam" id="PF01476">
    <property type="entry name" value="LysM"/>
    <property type="match status" value="1"/>
</dbReference>
<keyword evidence="3" id="KW-0732">Signal</keyword>
<dbReference type="GO" id="GO:0006508">
    <property type="term" value="P:proteolysis"/>
    <property type="evidence" value="ECO:0007669"/>
    <property type="project" value="UniProtKB-KW"/>
</dbReference>
<evidence type="ECO:0000313" key="10">
    <source>
        <dbReference type="Proteomes" id="UP000238825"/>
    </source>
</evidence>
<feature type="domain" description="LysM" evidence="7">
    <location>
        <begin position="53"/>
        <end position="96"/>
    </location>
</feature>
<dbReference type="CDD" id="cd00118">
    <property type="entry name" value="LysM"/>
    <property type="match status" value="1"/>
</dbReference>
<dbReference type="PANTHER" id="PTHR47053">
    <property type="entry name" value="MUREIN DD-ENDOPEPTIDASE MEPH-RELATED"/>
    <property type="match status" value="1"/>
</dbReference>
<protein>
    <submittedName>
        <fullName evidence="9">Uncharacterized protein</fullName>
    </submittedName>
</protein>
<dbReference type="PROSITE" id="PS51782">
    <property type="entry name" value="LYSM"/>
    <property type="match status" value="1"/>
</dbReference>
<keyword evidence="6" id="KW-0788">Thiol protease</keyword>
<dbReference type="InterPro" id="IPR038765">
    <property type="entry name" value="Papain-like_cys_pep_sf"/>
</dbReference>
<dbReference type="SMART" id="SM00257">
    <property type="entry name" value="LysM"/>
    <property type="match status" value="1"/>
</dbReference>
<evidence type="ECO:0000256" key="1">
    <source>
        <dbReference type="ARBA" id="ARBA00007074"/>
    </source>
</evidence>
<dbReference type="InterPro" id="IPR000064">
    <property type="entry name" value="NLP_P60_dom"/>
</dbReference>
<dbReference type="Proteomes" id="UP000238825">
    <property type="component" value="Chromosome"/>
</dbReference>
<evidence type="ECO:0000313" key="9">
    <source>
        <dbReference type="EMBL" id="AVK97395.1"/>
    </source>
</evidence>
<dbReference type="InterPro" id="IPR036779">
    <property type="entry name" value="LysM_dom_sf"/>
</dbReference>
<sequence>MLISLLYQVIRFNVFRRIHIMKKNKRNKWGMKLAVLALGSSVLFSTIDTASAATYTVKSGDSLWKIASQNGISYQTLMRWNNLTSSNIRVGQKLTLNSTPAKVPATPSAPKSLVQVAKQQLGVKYTFGGSKPSTGFDCSGYITYVYNNAGISTSRKSAAGFYYAAKKITSPQVGDLVFFANTYKAGISHAGIYIGNNQMINASDGGVSIANIHSSYWKKHFVGYGRLS</sequence>
<dbReference type="EMBL" id="CP019980">
    <property type="protein sequence ID" value="AVK97395.1"/>
    <property type="molecule type" value="Genomic_DNA"/>
</dbReference>
<dbReference type="Gene3D" id="3.90.1720.10">
    <property type="entry name" value="endopeptidase domain like (from Nostoc punctiforme)"/>
    <property type="match status" value="1"/>
</dbReference>
<dbReference type="PANTHER" id="PTHR47053:SF1">
    <property type="entry name" value="MUREIN DD-ENDOPEPTIDASE MEPH-RELATED"/>
    <property type="match status" value="1"/>
</dbReference>
<evidence type="ECO:0000259" key="7">
    <source>
        <dbReference type="PROSITE" id="PS51782"/>
    </source>
</evidence>
<evidence type="ECO:0000256" key="6">
    <source>
        <dbReference type="ARBA" id="ARBA00022807"/>
    </source>
</evidence>
<dbReference type="InterPro" id="IPR018392">
    <property type="entry name" value="LysM"/>
</dbReference>
<evidence type="ECO:0000256" key="2">
    <source>
        <dbReference type="ARBA" id="ARBA00022670"/>
    </source>
</evidence>
<keyword evidence="5" id="KW-0378">Hydrolase</keyword>
<evidence type="ECO:0000256" key="3">
    <source>
        <dbReference type="ARBA" id="ARBA00022729"/>
    </source>
</evidence>
<dbReference type="Pfam" id="PF00877">
    <property type="entry name" value="NLPC_P60"/>
    <property type="match status" value="1"/>
</dbReference>
<evidence type="ECO:0000259" key="8">
    <source>
        <dbReference type="PROSITE" id="PS51935"/>
    </source>
</evidence>
<feature type="domain" description="NlpC/P60" evidence="8">
    <location>
        <begin position="107"/>
        <end position="228"/>
    </location>
</feature>
<comment type="similarity">
    <text evidence="1">Belongs to the peptidase C40 family.</text>
</comment>
<name>A0A2S0K1Y5_LYSSH</name>
<keyword evidence="2" id="KW-0645">Protease</keyword>